<name>A0AAV4BS34_9GAST</name>
<reference evidence="2 3" key="1">
    <citation type="journal article" date="2021" name="Elife">
        <title>Chloroplast acquisition without the gene transfer in kleptoplastic sea slugs, Plakobranchus ocellatus.</title>
        <authorList>
            <person name="Maeda T."/>
            <person name="Takahashi S."/>
            <person name="Yoshida T."/>
            <person name="Shimamura S."/>
            <person name="Takaki Y."/>
            <person name="Nagai Y."/>
            <person name="Toyoda A."/>
            <person name="Suzuki Y."/>
            <person name="Arimoto A."/>
            <person name="Ishii H."/>
            <person name="Satoh N."/>
            <person name="Nishiyama T."/>
            <person name="Hasebe M."/>
            <person name="Maruyama T."/>
            <person name="Minagawa J."/>
            <person name="Obokata J."/>
            <person name="Shigenobu S."/>
        </authorList>
    </citation>
    <scope>NUCLEOTIDE SEQUENCE [LARGE SCALE GENOMIC DNA]</scope>
</reference>
<evidence type="ECO:0008006" key="4">
    <source>
        <dbReference type="Google" id="ProtNLM"/>
    </source>
</evidence>
<evidence type="ECO:0000313" key="3">
    <source>
        <dbReference type="Proteomes" id="UP000735302"/>
    </source>
</evidence>
<dbReference type="EMBL" id="BLXT01005315">
    <property type="protein sequence ID" value="GFO22085.1"/>
    <property type="molecule type" value="Genomic_DNA"/>
</dbReference>
<feature type="transmembrane region" description="Helical" evidence="1">
    <location>
        <begin position="34"/>
        <end position="53"/>
    </location>
</feature>
<evidence type="ECO:0000313" key="2">
    <source>
        <dbReference type="EMBL" id="GFO22085.1"/>
    </source>
</evidence>
<keyword evidence="1" id="KW-1133">Transmembrane helix</keyword>
<gene>
    <name evidence="2" type="ORF">PoB_004859000</name>
</gene>
<keyword evidence="1" id="KW-0812">Transmembrane</keyword>
<comment type="caution">
    <text evidence="2">The sequence shown here is derived from an EMBL/GenBank/DDBJ whole genome shotgun (WGS) entry which is preliminary data.</text>
</comment>
<proteinExistence type="predicted"/>
<protein>
    <recommendedName>
        <fullName evidence="4">HTH CENPB-type domain-containing protein</fullName>
    </recommendedName>
</protein>
<dbReference type="Proteomes" id="UP000735302">
    <property type="component" value="Unassembled WGS sequence"/>
</dbReference>
<organism evidence="2 3">
    <name type="scientific">Plakobranchus ocellatus</name>
    <dbReference type="NCBI Taxonomy" id="259542"/>
    <lineage>
        <taxon>Eukaryota</taxon>
        <taxon>Metazoa</taxon>
        <taxon>Spiralia</taxon>
        <taxon>Lophotrochozoa</taxon>
        <taxon>Mollusca</taxon>
        <taxon>Gastropoda</taxon>
        <taxon>Heterobranchia</taxon>
        <taxon>Euthyneura</taxon>
        <taxon>Panpulmonata</taxon>
        <taxon>Sacoglossa</taxon>
        <taxon>Placobranchoidea</taxon>
        <taxon>Plakobranchidae</taxon>
        <taxon>Plakobranchus</taxon>
    </lineage>
</organism>
<sequence length="129" mass="14466">MLSPWEKEHANQILRYSDPMLNLDKRMLLCPCSITSYTTLMLSSFFSAFRLSAGWFKRFSRQKVFAGFSVIPELALRASPVTDRGPESLRSPSCGLDGCKNQPINHRCQGPGRNLSSADSHRKCLTLLA</sequence>
<accession>A0AAV4BS34</accession>
<evidence type="ECO:0000256" key="1">
    <source>
        <dbReference type="SAM" id="Phobius"/>
    </source>
</evidence>
<keyword evidence="1" id="KW-0472">Membrane</keyword>
<dbReference type="AlphaFoldDB" id="A0AAV4BS34"/>
<keyword evidence="3" id="KW-1185">Reference proteome</keyword>